<feature type="compositionally biased region" description="Basic and acidic residues" evidence="3">
    <location>
        <begin position="448"/>
        <end position="458"/>
    </location>
</feature>
<dbReference type="AlphaFoldDB" id="A0A915ZNL2"/>
<evidence type="ECO:0000256" key="3">
    <source>
        <dbReference type="SAM" id="MobiDB-lite"/>
    </source>
</evidence>
<evidence type="ECO:0000256" key="2">
    <source>
        <dbReference type="ARBA" id="ARBA00022840"/>
    </source>
</evidence>
<dbReference type="VEuPathDB" id="FungiDB:RhiirFUN_012935"/>
<organism evidence="5 6">
    <name type="scientific">Rhizophagus irregularis</name>
    <dbReference type="NCBI Taxonomy" id="588596"/>
    <lineage>
        <taxon>Eukaryota</taxon>
        <taxon>Fungi</taxon>
        <taxon>Fungi incertae sedis</taxon>
        <taxon>Mucoromycota</taxon>
        <taxon>Glomeromycotina</taxon>
        <taxon>Glomeromycetes</taxon>
        <taxon>Glomerales</taxon>
        <taxon>Glomeraceae</taxon>
        <taxon>Rhizophagus</taxon>
    </lineage>
</organism>
<reference evidence="5" key="1">
    <citation type="submission" date="2020-05" db="EMBL/GenBank/DDBJ databases">
        <authorList>
            <person name="Rincon C."/>
            <person name="Sanders R I."/>
            <person name="Robbins C."/>
            <person name="Chaturvedi A."/>
        </authorList>
    </citation>
    <scope>NUCLEOTIDE SEQUENCE</scope>
    <source>
        <strain evidence="5">CHB12</strain>
    </source>
</reference>
<dbReference type="EMBL" id="CAGKOT010000043">
    <property type="protein sequence ID" value="CAB5381078.1"/>
    <property type="molecule type" value="Genomic_DNA"/>
</dbReference>
<name>A0A915ZNL2_9GLOM</name>
<dbReference type="SMART" id="SM00220">
    <property type="entry name" value="S_TKc"/>
    <property type="match status" value="1"/>
</dbReference>
<accession>A0A915ZNL2</accession>
<dbReference type="PANTHER" id="PTHR24346:SF30">
    <property type="entry name" value="MATERNAL EMBRYONIC LEUCINE ZIPPER KINASE"/>
    <property type="match status" value="1"/>
</dbReference>
<dbReference type="GO" id="GO:0005524">
    <property type="term" value="F:ATP binding"/>
    <property type="evidence" value="ECO:0007669"/>
    <property type="project" value="UniProtKB-KW"/>
</dbReference>
<keyword evidence="1" id="KW-0547">Nucleotide-binding</keyword>
<dbReference type="GO" id="GO:0004674">
    <property type="term" value="F:protein serine/threonine kinase activity"/>
    <property type="evidence" value="ECO:0007669"/>
    <property type="project" value="TreeGrafter"/>
</dbReference>
<evidence type="ECO:0000313" key="6">
    <source>
        <dbReference type="Proteomes" id="UP000684084"/>
    </source>
</evidence>
<evidence type="ECO:0000313" key="5">
    <source>
        <dbReference type="EMBL" id="CAB5381078.1"/>
    </source>
</evidence>
<gene>
    <name evidence="5" type="ORF">CHRIB12_LOCUS17406</name>
</gene>
<feature type="region of interest" description="Disordered" evidence="3">
    <location>
        <begin position="448"/>
        <end position="471"/>
    </location>
</feature>
<feature type="domain" description="Protein kinase" evidence="4">
    <location>
        <begin position="163"/>
        <end position="471"/>
    </location>
</feature>
<proteinExistence type="predicted"/>
<sequence>METSFKLYVLQSNSCDFLTVKIYKDDKDKKRYVDFNNAKTSLNQLYIEHLRDHVCSIKGVDDSDKSNLKLWKVIGVKNELDKLDGDEDYIPPLTFQTKLEDRTSDFLNLLLCPFDTEIDCTNVEQFLSAKLPLKLPCFPGLVMGYTDVIEDTFSSSIYSSRLSLIVGEVMSASFKQISGGEARTLGNIDVHIRKIIELAQEYVENCSDLDLDRSKTINSTTTTTEHPRSRPDMTIYYKNVLFMMGEEKDLDDRLEAAERQLDGYLTFGIHLPLALQHTINAIRIIRTWDLKQYIRRPEIKLYEVIQRRNGTTVTINPKKMDIFRICTSWRYMEIPKDEDELRYAIWSVFKSVMILHANEIVHRDIRWENVMRLTDNSWVLIDFEEAAPIGRGNRRTPILNIAAPEYRGMESDPCRAAGDIWMIGNLLNDLRILQIQLSVRARNFRDRLTQQNHDERPSAADAIDDDRFSDM</sequence>
<dbReference type="Pfam" id="PF00069">
    <property type="entry name" value="Pkinase"/>
    <property type="match status" value="1"/>
</dbReference>
<dbReference type="InterPro" id="IPR000719">
    <property type="entry name" value="Prot_kinase_dom"/>
</dbReference>
<dbReference type="PROSITE" id="PS50011">
    <property type="entry name" value="PROTEIN_KINASE_DOM"/>
    <property type="match status" value="1"/>
</dbReference>
<evidence type="ECO:0000259" key="4">
    <source>
        <dbReference type="PROSITE" id="PS50011"/>
    </source>
</evidence>
<evidence type="ECO:0000256" key="1">
    <source>
        <dbReference type="ARBA" id="ARBA00022741"/>
    </source>
</evidence>
<keyword evidence="2" id="KW-0067">ATP-binding</keyword>
<dbReference type="OrthoDB" id="2347418at2759"/>
<comment type="caution">
    <text evidence="5">The sequence shown here is derived from an EMBL/GenBank/DDBJ whole genome shotgun (WGS) entry which is preliminary data.</text>
</comment>
<protein>
    <recommendedName>
        <fullName evidence="4">Protein kinase domain-containing protein</fullName>
    </recommendedName>
</protein>
<dbReference type="GO" id="GO:0005737">
    <property type="term" value="C:cytoplasm"/>
    <property type="evidence" value="ECO:0007669"/>
    <property type="project" value="TreeGrafter"/>
</dbReference>
<dbReference type="PANTHER" id="PTHR24346">
    <property type="entry name" value="MAP/MICROTUBULE AFFINITY-REGULATING KINASE"/>
    <property type="match status" value="1"/>
</dbReference>
<dbReference type="Proteomes" id="UP000684084">
    <property type="component" value="Unassembled WGS sequence"/>
</dbReference>
<dbReference type="GO" id="GO:0035556">
    <property type="term" value="P:intracellular signal transduction"/>
    <property type="evidence" value="ECO:0007669"/>
    <property type="project" value="TreeGrafter"/>
</dbReference>